<dbReference type="CDD" id="cd09127">
    <property type="entry name" value="PLDc_unchar1_1"/>
    <property type="match status" value="1"/>
</dbReference>
<keyword evidence="4" id="KW-0378">Hydrolase</keyword>
<evidence type="ECO:0000256" key="1">
    <source>
        <dbReference type="ARBA" id="ARBA00000798"/>
    </source>
</evidence>
<comment type="caution">
    <text evidence="8">The sequence shown here is derived from an EMBL/GenBank/DDBJ whole genome shotgun (WGS) entry which is preliminary data.</text>
</comment>
<dbReference type="GO" id="GO:0016891">
    <property type="term" value="F:RNA endonuclease activity producing 5'-phosphomonoesters, hydrolytic mechanism"/>
    <property type="evidence" value="ECO:0007669"/>
    <property type="project" value="TreeGrafter"/>
</dbReference>
<dbReference type="PROSITE" id="PS50035">
    <property type="entry name" value="PLD"/>
    <property type="match status" value="2"/>
</dbReference>
<name>A0A1E8Q779_9MYCO</name>
<dbReference type="PANTHER" id="PTHR43856">
    <property type="entry name" value="CARDIOLIPIN HYDROLASE"/>
    <property type="match status" value="1"/>
</dbReference>
<sequence>MTRSLIILPDDSAQPVLDAIAGARRSVRIKMFAFSHTPLLDAVVAAHRRGVMVQVMLNPARRDGMTDNDSARDMLQAFGIDVRASNPAFDLTHEKSMVVDDEHAFVESLNWTEENFTETRDYAVVTPSRTEVLEIVECFEADWHREDFDPGHDARLLWCPTNGRARIAEFIDSATSALFVQNERYQDPVIIERLVRAARRGVKVHVMARAPHHLKKDKLLEGVSGLRILDDVGIKIHHLKHLKLHAKMILADHERAIVGSINLSPGSFDHRRELAIEFSDHHVLERLNEVARHDWKNSARLDLSDAGLLADLARRDPQEVEQLALREPHRHR</sequence>
<dbReference type="AlphaFoldDB" id="A0A1E8Q779"/>
<dbReference type="InterPro" id="IPR051406">
    <property type="entry name" value="PLD_domain"/>
</dbReference>
<dbReference type="EMBL" id="MCHX01000012">
    <property type="protein sequence ID" value="OFJ54448.1"/>
    <property type="molecule type" value="Genomic_DNA"/>
</dbReference>
<dbReference type="RefSeq" id="WP_070352330.1">
    <property type="nucleotide sequence ID" value="NZ_CP043474.1"/>
</dbReference>
<dbReference type="SMART" id="SM00155">
    <property type="entry name" value="PLDc"/>
    <property type="match status" value="2"/>
</dbReference>
<organism evidence="8 9">
    <name type="scientific">Mycolicibacterium grossiae</name>
    <dbReference type="NCBI Taxonomy" id="1552759"/>
    <lineage>
        <taxon>Bacteria</taxon>
        <taxon>Bacillati</taxon>
        <taxon>Actinomycetota</taxon>
        <taxon>Actinomycetes</taxon>
        <taxon>Mycobacteriales</taxon>
        <taxon>Mycobacteriaceae</taxon>
        <taxon>Mycolicibacterium</taxon>
    </lineage>
</organism>
<feature type="domain" description="PLD phosphodiesterase" evidence="7">
    <location>
        <begin position="88"/>
        <end position="115"/>
    </location>
</feature>
<evidence type="ECO:0000259" key="7">
    <source>
        <dbReference type="PROSITE" id="PS50035"/>
    </source>
</evidence>
<feature type="domain" description="PLD phosphodiesterase" evidence="7">
    <location>
        <begin position="240"/>
        <end position="267"/>
    </location>
</feature>
<protein>
    <recommendedName>
        <fullName evidence="3">phospholipase D</fullName>
        <ecNumber evidence="3">3.1.4.4</ecNumber>
    </recommendedName>
</protein>
<dbReference type="Proteomes" id="UP000178953">
    <property type="component" value="Unassembled WGS sequence"/>
</dbReference>
<dbReference type="GO" id="GO:0004630">
    <property type="term" value="F:phospholipase D activity"/>
    <property type="evidence" value="ECO:0007669"/>
    <property type="project" value="UniProtKB-EC"/>
</dbReference>
<dbReference type="GO" id="GO:0016042">
    <property type="term" value="P:lipid catabolic process"/>
    <property type="evidence" value="ECO:0007669"/>
    <property type="project" value="UniProtKB-KW"/>
</dbReference>
<evidence type="ECO:0000256" key="6">
    <source>
        <dbReference type="ARBA" id="ARBA00023098"/>
    </source>
</evidence>
<evidence type="ECO:0000256" key="5">
    <source>
        <dbReference type="ARBA" id="ARBA00022963"/>
    </source>
</evidence>
<comment type="similarity">
    <text evidence="2">Belongs to the phospholipase D family.</text>
</comment>
<dbReference type="PANTHER" id="PTHR43856:SF1">
    <property type="entry name" value="MITOCHONDRIAL CARDIOLIPIN HYDROLASE"/>
    <property type="match status" value="1"/>
</dbReference>
<evidence type="ECO:0000256" key="4">
    <source>
        <dbReference type="ARBA" id="ARBA00022801"/>
    </source>
</evidence>
<dbReference type="SUPFAM" id="SSF56024">
    <property type="entry name" value="Phospholipase D/nuclease"/>
    <property type="match status" value="2"/>
</dbReference>
<keyword evidence="6" id="KW-0443">Lipid metabolism</keyword>
<dbReference type="GO" id="GO:0006793">
    <property type="term" value="P:phosphorus metabolic process"/>
    <property type="evidence" value="ECO:0007669"/>
    <property type="project" value="UniProtKB-ARBA"/>
</dbReference>
<dbReference type="Pfam" id="PF13091">
    <property type="entry name" value="PLDc_2"/>
    <property type="match status" value="2"/>
</dbReference>
<dbReference type="Gene3D" id="3.30.870.10">
    <property type="entry name" value="Endonuclease Chain A"/>
    <property type="match status" value="2"/>
</dbReference>
<dbReference type="InterPro" id="IPR025202">
    <property type="entry name" value="PLD-like_dom"/>
</dbReference>
<keyword evidence="5" id="KW-0442">Lipid degradation</keyword>
<accession>A0A1E8Q779</accession>
<comment type="catalytic activity">
    <reaction evidence="1">
        <text>a 1,2-diacyl-sn-glycero-3-phosphocholine + H2O = a 1,2-diacyl-sn-glycero-3-phosphate + choline + H(+)</text>
        <dbReference type="Rhea" id="RHEA:14445"/>
        <dbReference type="ChEBI" id="CHEBI:15354"/>
        <dbReference type="ChEBI" id="CHEBI:15377"/>
        <dbReference type="ChEBI" id="CHEBI:15378"/>
        <dbReference type="ChEBI" id="CHEBI:57643"/>
        <dbReference type="ChEBI" id="CHEBI:58608"/>
        <dbReference type="EC" id="3.1.4.4"/>
    </reaction>
</comment>
<keyword evidence="9" id="KW-1185">Reference proteome</keyword>
<dbReference type="CDD" id="cd09128">
    <property type="entry name" value="PLDc_unchar1_2"/>
    <property type="match status" value="1"/>
</dbReference>
<evidence type="ECO:0000313" key="9">
    <source>
        <dbReference type="Proteomes" id="UP000178953"/>
    </source>
</evidence>
<dbReference type="EC" id="3.1.4.4" evidence="3"/>
<dbReference type="OrthoDB" id="9762009at2"/>
<gene>
    <name evidence="8" type="ORF">BEL07_06770</name>
</gene>
<proteinExistence type="inferred from homology"/>
<reference evidence="8 9" key="1">
    <citation type="submission" date="2016-09" db="EMBL/GenBank/DDBJ databases">
        <title>genome sequence of Mycobacterium sp. 739 SCH.</title>
        <authorList>
            <person name="Greninger A.L."/>
            <person name="Qin X."/>
            <person name="Jerome K."/>
            <person name="Vora S."/>
            <person name="Quinn K."/>
        </authorList>
    </citation>
    <scope>NUCLEOTIDE SEQUENCE [LARGE SCALE GENOMIC DNA]</scope>
    <source>
        <strain evidence="8 9">SCH</strain>
    </source>
</reference>
<evidence type="ECO:0000313" key="8">
    <source>
        <dbReference type="EMBL" id="OFJ54448.1"/>
    </source>
</evidence>
<dbReference type="InterPro" id="IPR001736">
    <property type="entry name" value="PLipase_D/transphosphatidylase"/>
</dbReference>
<evidence type="ECO:0000256" key="2">
    <source>
        <dbReference type="ARBA" id="ARBA00008664"/>
    </source>
</evidence>
<evidence type="ECO:0000256" key="3">
    <source>
        <dbReference type="ARBA" id="ARBA00012027"/>
    </source>
</evidence>